<dbReference type="EMBL" id="CP060804">
    <property type="protein sequence ID" value="QNP37225.1"/>
    <property type="molecule type" value="Genomic_DNA"/>
</dbReference>
<evidence type="ECO:0000313" key="1">
    <source>
        <dbReference type="EMBL" id="QNP37225.1"/>
    </source>
</evidence>
<sequence>MKARYLVVCLGLLDLTHEIYLTVKKLSKKNDISEIKVQGQYISVSSYMYEFKTAEQLRSQQNYERYMHVRCTEKFKEFANYETKNHYEEAIKAAKKNRGGKTLDEL</sequence>
<evidence type="ECO:0000313" key="2">
    <source>
        <dbReference type="Proteomes" id="UP000516122"/>
    </source>
</evidence>
<gene>
    <name evidence="1" type="ORF">H9Q64_12230</name>
</gene>
<accession>A0A7H0FMF9</accession>
<reference evidence="1 2" key="1">
    <citation type="submission" date="2020-08" db="EMBL/GenBank/DDBJ databases">
        <title>Enterococcus faecalis SF28073 genome assembly.</title>
        <authorList>
            <person name="Duerkop B.A."/>
            <person name="Johnson C.N."/>
        </authorList>
    </citation>
    <scope>NUCLEOTIDE SEQUENCE [LARGE SCALE GENOMIC DNA]</scope>
    <source>
        <strain evidence="1 2">SF28073</strain>
    </source>
</reference>
<dbReference type="AlphaFoldDB" id="A0A7H0FMF9"/>
<dbReference type="RefSeq" id="WP_002380707.1">
    <property type="nucleotide sequence ID" value="NZ_CAXPDF010000006.1"/>
</dbReference>
<name>A0A7H0FMF9_ENTFL</name>
<dbReference type="Proteomes" id="UP000516122">
    <property type="component" value="Chromosome"/>
</dbReference>
<proteinExistence type="predicted"/>
<protein>
    <submittedName>
        <fullName evidence="1">Uncharacterized protein</fullName>
    </submittedName>
</protein>
<organism evidence="1 2">
    <name type="scientific">Enterococcus faecalis</name>
    <name type="common">Streptococcus faecalis</name>
    <dbReference type="NCBI Taxonomy" id="1351"/>
    <lineage>
        <taxon>Bacteria</taxon>
        <taxon>Bacillati</taxon>
        <taxon>Bacillota</taxon>
        <taxon>Bacilli</taxon>
        <taxon>Lactobacillales</taxon>
        <taxon>Enterococcaceae</taxon>
        <taxon>Enterococcus</taxon>
    </lineage>
</organism>